<reference evidence="1 2" key="1">
    <citation type="submission" date="2018-02" db="EMBL/GenBank/DDBJ databases">
        <title>Solimicrobium silvestre gen. nov., sp. nov., isolated from alpine forest soil.</title>
        <authorList>
            <person name="Margesin R."/>
            <person name="Albuquerque L."/>
            <person name="Zhang D.-C."/>
            <person name="Froufe H.J.C."/>
            <person name="Severino R."/>
            <person name="Roxo I."/>
            <person name="Egas C."/>
            <person name="Da Costa M.S."/>
        </authorList>
    </citation>
    <scope>NUCLEOTIDE SEQUENCE [LARGE SCALE GENOMIC DNA]</scope>
    <source>
        <strain evidence="1 2">S20-91</strain>
    </source>
</reference>
<protein>
    <submittedName>
        <fullName evidence="1">Uncharacterized protein</fullName>
    </submittedName>
</protein>
<name>A0A2S9H4D9_9BURK</name>
<evidence type="ECO:0000313" key="1">
    <source>
        <dbReference type="EMBL" id="PRC94803.1"/>
    </source>
</evidence>
<keyword evidence="2" id="KW-1185">Reference proteome</keyword>
<gene>
    <name evidence="1" type="ORF">S2091_0806</name>
</gene>
<accession>A0A2S9H4D9</accession>
<organism evidence="1 2">
    <name type="scientific">Solimicrobium silvestre</name>
    <dbReference type="NCBI Taxonomy" id="2099400"/>
    <lineage>
        <taxon>Bacteria</taxon>
        <taxon>Pseudomonadati</taxon>
        <taxon>Pseudomonadota</taxon>
        <taxon>Betaproteobacteria</taxon>
        <taxon>Burkholderiales</taxon>
        <taxon>Oxalobacteraceae</taxon>
        <taxon>Solimicrobium</taxon>
    </lineage>
</organism>
<sequence>MTRQNQTNSNRHTQVNYPISIKSIKLHKSRNGYEFNEDDPYWILNKNITVNVCNVRDKLDEEFKQGFTLTLVNYAKFLSAAHTANIGQRMNELLVSL</sequence>
<dbReference type="Proteomes" id="UP000237839">
    <property type="component" value="Unassembled WGS sequence"/>
</dbReference>
<dbReference type="EMBL" id="PUGF01000002">
    <property type="protein sequence ID" value="PRC94803.1"/>
    <property type="molecule type" value="Genomic_DNA"/>
</dbReference>
<evidence type="ECO:0000313" key="2">
    <source>
        <dbReference type="Proteomes" id="UP000237839"/>
    </source>
</evidence>
<dbReference type="AlphaFoldDB" id="A0A2S9H4D9"/>
<comment type="caution">
    <text evidence="1">The sequence shown here is derived from an EMBL/GenBank/DDBJ whole genome shotgun (WGS) entry which is preliminary data.</text>
</comment>
<proteinExistence type="predicted"/>